<dbReference type="PANTHER" id="PTHR14202:SF0">
    <property type="entry name" value="RNA-BINDING PROTEIN RO60"/>
    <property type="match status" value="1"/>
</dbReference>
<dbReference type="Pfam" id="PF05731">
    <property type="entry name" value="TROVE"/>
    <property type="match status" value="1"/>
</dbReference>
<organism evidence="8 9">
    <name type="scientific">Dactylosporangium roseum</name>
    <dbReference type="NCBI Taxonomy" id="47989"/>
    <lineage>
        <taxon>Bacteria</taxon>
        <taxon>Bacillati</taxon>
        <taxon>Actinomycetota</taxon>
        <taxon>Actinomycetes</taxon>
        <taxon>Micromonosporales</taxon>
        <taxon>Micromonosporaceae</taxon>
        <taxon>Dactylosporangium</taxon>
    </lineage>
</organism>
<keyword evidence="3" id="KW-0963">Cytoplasm</keyword>
<evidence type="ECO:0000256" key="4">
    <source>
        <dbReference type="ARBA" id="ARBA00022723"/>
    </source>
</evidence>
<dbReference type="PANTHER" id="PTHR14202">
    <property type="entry name" value="60 KDA RIBONUCLEOPROTEIN SSA/RO"/>
    <property type="match status" value="1"/>
</dbReference>
<comment type="similarity">
    <text evidence="2">Belongs to the Ro 60 kDa family.</text>
</comment>
<dbReference type="EMBL" id="CP073721">
    <property type="protein sequence ID" value="UWZ37509.1"/>
    <property type="molecule type" value="Genomic_DNA"/>
</dbReference>
<dbReference type="InterPro" id="IPR008858">
    <property type="entry name" value="TROVE_dom"/>
</dbReference>
<dbReference type="SUPFAM" id="SSF53300">
    <property type="entry name" value="vWA-like"/>
    <property type="match status" value="1"/>
</dbReference>
<protein>
    <submittedName>
        <fullName evidence="8">TROVE domain-containing protein</fullName>
    </submittedName>
</protein>
<name>A0ABY5Z638_9ACTN</name>
<evidence type="ECO:0000256" key="1">
    <source>
        <dbReference type="ARBA" id="ARBA00004496"/>
    </source>
</evidence>
<dbReference type="SUPFAM" id="SSF140864">
    <property type="entry name" value="TROVE domain-like"/>
    <property type="match status" value="1"/>
</dbReference>
<evidence type="ECO:0000256" key="6">
    <source>
        <dbReference type="ARBA" id="ARBA00023274"/>
    </source>
</evidence>
<proteinExistence type="inferred from homology"/>
<accession>A0ABY5Z638</accession>
<dbReference type="Gene3D" id="3.40.50.410">
    <property type="entry name" value="von Willebrand factor, type A domain"/>
    <property type="match status" value="1"/>
</dbReference>
<keyword evidence="9" id="KW-1185">Reference proteome</keyword>
<dbReference type="InterPro" id="IPR040322">
    <property type="entry name" value="TROVE2"/>
</dbReference>
<evidence type="ECO:0000313" key="8">
    <source>
        <dbReference type="EMBL" id="UWZ37509.1"/>
    </source>
</evidence>
<comment type="subcellular location">
    <subcellularLocation>
        <location evidence="1">Cytoplasm</location>
    </subcellularLocation>
</comment>
<gene>
    <name evidence="8" type="ORF">Drose_04290</name>
</gene>
<evidence type="ECO:0000313" key="9">
    <source>
        <dbReference type="Proteomes" id="UP001058271"/>
    </source>
</evidence>
<keyword evidence="4" id="KW-0479">Metal-binding</keyword>
<evidence type="ECO:0000256" key="5">
    <source>
        <dbReference type="ARBA" id="ARBA00022884"/>
    </source>
</evidence>
<evidence type="ECO:0000259" key="7">
    <source>
        <dbReference type="Pfam" id="PF05731"/>
    </source>
</evidence>
<dbReference type="Proteomes" id="UP001058271">
    <property type="component" value="Chromosome"/>
</dbReference>
<dbReference type="InterPro" id="IPR036465">
    <property type="entry name" value="vWFA_dom_sf"/>
</dbReference>
<keyword evidence="6" id="KW-0687">Ribonucleoprotein</keyword>
<feature type="domain" description="TROVE" evidence="7">
    <location>
        <begin position="278"/>
        <end position="355"/>
    </location>
</feature>
<keyword evidence="5" id="KW-0694">RNA-binding</keyword>
<evidence type="ECO:0000256" key="3">
    <source>
        <dbReference type="ARBA" id="ARBA00022490"/>
    </source>
</evidence>
<evidence type="ECO:0000256" key="2">
    <source>
        <dbReference type="ARBA" id="ARBA00007814"/>
    </source>
</evidence>
<dbReference type="InterPro" id="IPR037214">
    <property type="entry name" value="TROVE_dom_sf"/>
</dbReference>
<sequence length="552" mass="60170">MGAVSVSKFNSTATRPAKGAGPIVVAGPGVTHEGAPAFVRDIQSELFLLAVSNMVGEDTFYEKASDRDARYAKLVRQAAIEDPIWTVGLLRWLRSDGNMRSASLVGAAEFVKARLEVRVPSVPAHEVPGWSDDRGIERAVIDAVCQRADEPGEMLAYWTSTYGRAIPKPVKRGVADAAMRLYAEYPLLKYDTGSRGVRFADVLELTHPGDRKGSSQGNRWRGAWQGDLFEHAIDRRHNRDNPTPERLEMIRANAELRELAEGDPQAMLDADRLRAAGMTWEDVLSLVGAKLDKAKLWAALIPSMGYMALLRNLRNFDEAGVPDAIADQVAARLADPEQVAKSRQFPFRFLAAYEAAPSLRWGHALDKALTAALSNVPQLDGRTLVLIDTSASMTNGRFSAKSTMTAAKAAAVFGVVLAMRCGADVYGFADGVFKHEVPKGASALKEIDRFLKRTGEVGHGTQILASLQRTWAGHDRVFIISDMQTMDGHYAHGVSNAVPSTVAMYGFNLGGYRATPIEAGKTNRIEFGGLTDATFRMVPLIEAGKRAAWPWM</sequence>
<reference evidence="8" key="1">
    <citation type="submission" date="2021-04" db="EMBL/GenBank/DDBJ databases">
        <title>Biosynthetic gene clusters of Dactylosporangioum roseum.</title>
        <authorList>
            <person name="Hartkoorn R.C."/>
            <person name="Beaudoing E."/>
            <person name="Hot D."/>
            <person name="Moureu S."/>
        </authorList>
    </citation>
    <scope>NUCLEOTIDE SEQUENCE</scope>
    <source>
        <strain evidence="8">NRRL B-16295</strain>
    </source>
</reference>